<dbReference type="Proteomes" id="UP000295293">
    <property type="component" value="Unassembled WGS sequence"/>
</dbReference>
<dbReference type="NCBIfam" id="TIGR02868">
    <property type="entry name" value="CydC"/>
    <property type="match status" value="1"/>
</dbReference>
<organism evidence="10 11">
    <name type="scientific">Tahibacter aquaticus</name>
    <dbReference type="NCBI Taxonomy" id="520092"/>
    <lineage>
        <taxon>Bacteria</taxon>
        <taxon>Pseudomonadati</taxon>
        <taxon>Pseudomonadota</taxon>
        <taxon>Gammaproteobacteria</taxon>
        <taxon>Lysobacterales</taxon>
        <taxon>Rhodanobacteraceae</taxon>
        <taxon>Tahibacter</taxon>
    </lineage>
</organism>
<dbReference type="AlphaFoldDB" id="A0A4R6Z0N4"/>
<feature type="transmembrane region" description="Helical" evidence="7">
    <location>
        <begin position="249"/>
        <end position="269"/>
    </location>
</feature>
<dbReference type="GO" id="GO:0005886">
    <property type="term" value="C:plasma membrane"/>
    <property type="evidence" value="ECO:0007669"/>
    <property type="project" value="UniProtKB-SubCell"/>
</dbReference>
<reference evidence="10 11" key="1">
    <citation type="submission" date="2019-03" db="EMBL/GenBank/DDBJ databases">
        <title>Genomic Encyclopedia of Type Strains, Phase IV (KMG-IV): sequencing the most valuable type-strain genomes for metagenomic binning, comparative biology and taxonomic classification.</title>
        <authorList>
            <person name="Goeker M."/>
        </authorList>
    </citation>
    <scope>NUCLEOTIDE SEQUENCE [LARGE SCALE GENOMIC DNA]</scope>
    <source>
        <strain evidence="10 11">DSM 21667</strain>
    </source>
</reference>
<dbReference type="GO" id="GO:0005524">
    <property type="term" value="F:ATP binding"/>
    <property type="evidence" value="ECO:0007669"/>
    <property type="project" value="UniProtKB-KW"/>
</dbReference>
<evidence type="ECO:0000313" key="10">
    <source>
        <dbReference type="EMBL" id="TDR44939.1"/>
    </source>
</evidence>
<dbReference type="Pfam" id="PF00005">
    <property type="entry name" value="ABC_tran"/>
    <property type="match status" value="1"/>
</dbReference>
<dbReference type="InterPro" id="IPR036640">
    <property type="entry name" value="ABC1_TM_sf"/>
</dbReference>
<dbReference type="InterPro" id="IPR003439">
    <property type="entry name" value="ABC_transporter-like_ATP-bd"/>
</dbReference>
<dbReference type="InterPro" id="IPR011527">
    <property type="entry name" value="ABC1_TM_dom"/>
</dbReference>
<dbReference type="SMART" id="SM00382">
    <property type="entry name" value="AAA"/>
    <property type="match status" value="1"/>
</dbReference>
<keyword evidence="6 7" id="KW-0472">Membrane</keyword>
<comment type="caution">
    <text evidence="10">The sequence shown here is derived from an EMBL/GenBank/DDBJ whole genome shotgun (WGS) entry which is preliminary data.</text>
</comment>
<dbReference type="PANTHER" id="PTHR43394:SF1">
    <property type="entry name" value="ATP-BINDING CASSETTE SUB-FAMILY B MEMBER 10, MITOCHONDRIAL"/>
    <property type="match status" value="1"/>
</dbReference>
<dbReference type="GO" id="GO:0016887">
    <property type="term" value="F:ATP hydrolysis activity"/>
    <property type="evidence" value="ECO:0007669"/>
    <property type="project" value="InterPro"/>
</dbReference>
<evidence type="ECO:0000256" key="7">
    <source>
        <dbReference type="SAM" id="Phobius"/>
    </source>
</evidence>
<feature type="transmembrane region" description="Helical" evidence="7">
    <location>
        <begin position="168"/>
        <end position="186"/>
    </location>
</feature>
<keyword evidence="5 7" id="KW-1133">Transmembrane helix</keyword>
<dbReference type="InterPro" id="IPR014223">
    <property type="entry name" value="ABC_CydC/D"/>
</dbReference>
<dbReference type="PANTHER" id="PTHR43394">
    <property type="entry name" value="ATP-DEPENDENT PERMEASE MDL1, MITOCHONDRIAL"/>
    <property type="match status" value="1"/>
</dbReference>
<evidence type="ECO:0000256" key="4">
    <source>
        <dbReference type="ARBA" id="ARBA00022840"/>
    </source>
</evidence>
<dbReference type="OrthoDB" id="9802264at2"/>
<dbReference type="GO" id="GO:0045454">
    <property type="term" value="P:cell redox homeostasis"/>
    <property type="evidence" value="ECO:0007669"/>
    <property type="project" value="InterPro"/>
</dbReference>
<dbReference type="PROSITE" id="PS50929">
    <property type="entry name" value="ABC_TM1F"/>
    <property type="match status" value="1"/>
</dbReference>
<dbReference type="Gene3D" id="3.40.50.300">
    <property type="entry name" value="P-loop containing nucleotide triphosphate hydrolases"/>
    <property type="match status" value="1"/>
</dbReference>
<accession>A0A4R6Z0N4</accession>
<dbReference type="PROSITE" id="PS50893">
    <property type="entry name" value="ABC_TRANSPORTER_2"/>
    <property type="match status" value="1"/>
</dbReference>
<dbReference type="EMBL" id="SNZH01000005">
    <property type="protein sequence ID" value="TDR44939.1"/>
    <property type="molecule type" value="Genomic_DNA"/>
</dbReference>
<evidence type="ECO:0000256" key="1">
    <source>
        <dbReference type="ARBA" id="ARBA00004651"/>
    </source>
</evidence>
<keyword evidence="4 10" id="KW-0067">ATP-binding</keyword>
<name>A0A4R6Z0N4_9GAMM</name>
<proteinExistence type="predicted"/>
<evidence type="ECO:0000256" key="3">
    <source>
        <dbReference type="ARBA" id="ARBA00022741"/>
    </source>
</evidence>
<feature type="transmembrane region" description="Helical" evidence="7">
    <location>
        <begin position="45"/>
        <end position="64"/>
    </location>
</feature>
<evidence type="ECO:0000256" key="2">
    <source>
        <dbReference type="ARBA" id="ARBA00022692"/>
    </source>
</evidence>
<dbReference type="Gene3D" id="1.20.1560.10">
    <property type="entry name" value="ABC transporter type 1, transmembrane domain"/>
    <property type="match status" value="1"/>
</dbReference>
<evidence type="ECO:0000313" key="11">
    <source>
        <dbReference type="Proteomes" id="UP000295293"/>
    </source>
</evidence>
<dbReference type="SUPFAM" id="SSF90123">
    <property type="entry name" value="ABC transporter transmembrane region"/>
    <property type="match status" value="1"/>
</dbReference>
<dbReference type="InterPro" id="IPR039421">
    <property type="entry name" value="Type_1_exporter"/>
</dbReference>
<feature type="domain" description="ABC transporter" evidence="8">
    <location>
        <begin position="339"/>
        <end position="548"/>
    </location>
</feature>
<comment type="subcellular location">
    <subcellularLocation>
        <location evidence="1">Cell membrane</location>
        <topology evidence="1">Multi-pass membrane protein</topology>
    </subcellularLocation>
</comment>
<dbReference type="GO" id="GO:0015421">
    <property type="term" value="F:ABC-type oligopeptide transporter activity"/>
    <property type="evidence" value="ECO:0007669"/>
    <property type="project" value="TreeGrafter"/>
</dbReference>
<feature type="domain" description="ABC transmembrane type-1" evidence="9">
    <location>
        <begin position="29"/>
        <end position="268"/>
    </location>
</feature>
<dbReference type="InterPro" id="IPR003593">
    <property type="entry name" value="AAA+_ATPase"/>
</dbReference>
<sequence>MMPQKKGLSLLIMLRSQARPLLLAALLSVLGLGAAAGLVAYSGSFITATAIAGAAAGAVAFDIFRPGAIIRLLALVRTTARYGERVIGHDAVLRLLAQLRCAVFAQLSVLAPLPLARWSEGDLLQRLVGDIDTLDESPLRAALPLLGSSTIAGGVVVLALVLDLRLGLMAAAGLSAAAAIVPALVARQGAQQSRQLLAQTALRRERLVDALRGLTTLSLCGAWSNWRSAWQAQDDQLVRLQLQQRLREALGQAATVLLLGATAWLLLAATPAAALPPTARVGLVLAVVASLEAVAGASGALLAWARARAAQARIGELLQQAPAVVFPAVATLPPARGALELHQLAYTSAGRNSGLAALSLSLPAGTRLLVRAPSGAGKSTLLALLSRQLAAQHGELLLDGRALADYDEASLRQRIACLPQRPHLFAASLAENLRLADPAASDARLHEVLHAVDLGAWLQRLPAGLDTPIGEYGLGLSGGEARRVALACCLLRPAVLYLLDEPFEGLDAATRTRVAAGIGHWIGGATLVVCSHHAVELGATGQLLVLQAR</sequence>
<gene>
    <name evidence="10" type="ORF">DFR29_105122</name>
</gene>
<keyword evidence="11" id="KW-1185">Reference proteome</keyword>
<evidence type="ECO:0000259" key="8">
    <source>
        <dbReference type="PROSITE" id="PS50893"/>
    </source>
</evidence>
<keyword evidence="3" id="KW-0547">Nucleotide-binding</keyword>
<dbReference type="SUPFAM" id="SSF52540">
    <property type="entry name" value="P-loop containing nucleoside triphosphate hydrolases"/>
    <property type="match status" value="1"/>
</dbReference>
<dbReference type="InterPro" id="IPR017871">
    <property type="entry name" value="ABC_transporter-like_CS"/>
</dbReference>
<feature type="transmembrane region" description="Helical" evidence="7">
    <location>
        <begin position="281"/>
        <end position="304"/>
    </location>
</feature>
<protein>
    <submittedName>
        <fullName evidence="10">ATP-binding cassette subfamily C protein CydC</fullName>
    </submittedName>
</protein>
<dbReference type="GO" id="GO:0034775">
    <property type="term" value="P:glutathione transmembrane transport"/>
    <property type="evidence" value="ECO:0007669"/>
    <property type="project" value="InterPro"/>
</dbReference>
<evidence type="ECO:0000256" key="5">
    <source>
        <dbReference type="ARBA" id="ARBA00022989"/>
    </source>
</evidence>
<feature type="transmembrane region" description="Helical" evidence="7">
    <location>
        <begin position="141"/>
        <end position="162"/>
    </location>
</feature>
<keyword evidence="2 7" id="KW-0812">Transmembrane</keyword>
<evidence type="ECO:0000259" key="9">
    <source>
        <dbReference type="PROSITE" id="PS50929"/>
    </source>
</evidence>
<evidence type="ECO:0000256" key="6">
    <source>
        <dbReference type="ARBA" id="ARBA00023136"/>
    </source>
</evidence>
<dbReference type="PROSITE" id="PS00211">
    <property type="entry name" value="ABC_TRANSPORTER_1"/>
    <property type="match status" value="1"/>
</dbReference>
<dbReference type="InterPro" id="IPR027417">
    <property type="entry name" value="P-loop_NTPase"/>
</dbReference>